<dbReference type="PANTHER" id="PTHR48016">
    <property type="entry name" value="MAP KINASE KINASE KINASE SSK2-RELATED-RELATED"/>
    <property type="match status" value="1"/>
</dbReference>
<dbReference type="InterPro" id="IPR008271">
    <property type="entry name" value="Ser/Thr_kinase_AS"/>
</dbReference>
<evidence type="ECO:0000259" key="13">
    <source>
        <dbReference type="PROSITE" id="PS50105"/>
    </source>
</evidence>
<dbReference type="JaponicusDB" id="SJAG_01718">
    <property type="gene designation" value="byr2"/>
</dbReference>
<dbReference type="GO" id="GO:0005886">
    <property type="term" value="C:plasma membrane"/>
    <property type="evidence" value="ECO:0007669"/>
    <property type="project" value="EnsemblFungi"/>
</dbReference>
<dbReference type="HOGENOM" id="CLU_003051_2_0_1"/>
<dbReference type="GO" id="GO:0000165">
    <property type="term" value="P:MAPK cascade"/>
    <property type="evidence" value="ECO:0000318"/>
    <property type="project" value="GO_Central"/>
</dbReference>
<dbReference type="SUPFAM" id="SSF56112">
    <property type="entry name" value="Protein kinase-like (PK-like)"/>
    <property type="match status" value="1"/>
</dbReference>
<evidence type="ECO:0000256" key="1">
    <source>
        <dbReference type="ARBA" id="ARBA00006529"/>
    </source>
</evidence>
<dbReference type="VEuPathDB" id="FungiDB:SJAG_01718"/>
<dbReference type="InterPro" id="IPR013761">
    <property type="entry name" value="SAM/pointed_sf"/>
</dbReference>
<feature type="region of interest" description="Disordered" evidence="11">
    <location>
        <begin position="277"/>
        <end position="378"/>
    </location>
</feature>
<dbReference type="Pfam" id="PF00536">
    <property type="entry name" value="SAM_1"/>
    <property type="match status" value="1"/>
</dbReference>
<dbReference type="Gene3D" id="3.10.20.90">
    <property type="entry name" value="Phosphatidylinositol 3-kinase Catalytic Subunit, Chain A, domain 1"/>
    <property type="match status" value="1"/>
</dbReference>
<dbReference type="EC" id="2.7.11.25" evidence="2"/>
<dbReference type="PANTHER" id="PTHR48016:SF56">
    <property type="entry name" value="MAPKK KINASE"/>
    <property type="match status" value="1"/>
</dbReference>
<keyword evidence="6 14" id="KW-0418">Kinase</keyword>
<dbReference type="Pfam" id="PF14847">
    <property type="entry name" value="Ras_bdg_2"/>
    <property type="match status" value="1"/>
</dbReference>
<evidence type="ECO:0000256" key="7">
    <source>
        <dbReference type="ARBA" id="ARBA00022840"/>
    </source>
</evidence>
<dbReference type="InterPro" id="IPR000719">
    <property type="entry name" value="Prot_kinase_dom"/>
</dbReference>
<dbReference type="RefSeq" id="XP_002172964.1">
    <property type="nucleotide sequence ID" value="XM_002172928.1"/>
</dbReference>
<dbReference type="Pfam" id="PF00069">
    <property type="entry name" value="Pkinase"/>
    <property type="match status" value="1"/>
</dbReference>
<dbReference type="OrthoDB" id="266718at2759"/>
<feature type="binding site" evidence="10">
    <location>
        <position position="414"/>
    </location>
    <ligand>
        <name>ATP</name>
        <dbReference type="ChEBI" id="CHEBI:30616"/>
    </ligand>
</feature>
<dbReference type="GO" id="GO:0010514">
    <property type="term" value="P:induction of conjugation with cellular fusion"/>
    <property type="evidence" value="ECO:0007669"/>
    <property type="project" value="EnsemblFungi"/>
</dbReference>
<keyword evidence="7 10" id="KW-0067">ATP-binding</keyword>
<evidence type="ECO:0000256" key="5">
    <source>
        <dbReference type="ARBA" id="ARBA00022741"/>
    </source>
</evidence>
<dbReference type="OMA" id="SSFWMAP"/>
<feature type="region of interest" description="Disordered" evidence="11">
    <location>
        <begin position="169"/>
        <end position="188"/>
    </location>
</feature>
<dbReference type="SUPFAM" id="SSF54236">
    <property type="entry name" value="Ubiquitin-like"/>
    <property type="match status" value="1"/>
</dbReference>
<dbReference type="PROSITE" id="PS50011">
    <property type="entry name" value="PROTEIN_KINASE_DOM"/>
    <property type="match status" value="1"/>
</dbReference>
<dbReference type="InterPro" id="IPR050538">
    <property type="entry name" value="MAP_kinase_kinase_kinase"/>
</dbReference>
<dbReference type="InterPro" id="IPR001660">
    <property type="entry name" value="SAM"/>
</dbReference>
<dbReference type="eggNOG" id="KOG0198">
    <property type="taxonomic scope" value="Eukaryota"/>
</dbReference>
<reference evidence="14 16" key="1">
    <citation type="journal article" date="2011" name="Science">
        <title>Comparative functional genomics of the fission yeasts.</title>
        <authorList>
            <person name="Rhind N."/>
            <person name="Chen Z."/>
            <person name="Yassour M."/>
            <person name="Thompson D.A."/>
            <person name="Haas B.J."/>
            <person name="Habib N."/>
            <person name="Wapinski I."/>
            <person name="Roy S."/>
            <person name="Lin M.F."/>
            <person name="Heiman D.I."/>
            <person name="Young S.K."/>
            <person name="Furuya K."/>
            <person name="Guo Y."/>
            <person name="Pidoux A."/>
            <person name="Chen H.M."/>
            <person name="Robbertse B."/>
            <person name="Goldberg J.M."/>
            <person name="Aoki K."/>
            <person name="Bayne E.H."/>
            <person name="Berlin A.M."/>
            <person name="Desjardins C.A."/>
            <person name="Dobbs E."/>
            <person name="Dukaj L."/>
            <person name="Fan L."/>
            <person name="FitzGerald M.G."/>
            <person name="French C."/>
            <person name="Gujja S."/>
            <person name="Hansen K."/>
            <person name="Keifenheim D."/>
            <person name="Levin J.Z."/>
            <person name="Mosher R.A."/>
            <person name="Mueller C.A."/>
            <person name="Pfiffner J."/>
            <person name="Priest M."/>
            <person name="Russ C."/>
            <person name="Smialowska A."/>
            <person name="Swoboda P."/>
            <person name="Sykes S.M."/>
            <person name="Vaughn M."/>
            <person name="Vengrova S."/>
            <person name="Yoder R."/>
            <person name="Zeng Q."/>
            <person name="Allshire R."/>
            <person name="Baulcombe D."/>
            <person name="Birren B.W."/>
            <person name="Brown W."/>
            <person name="Ekwall K."/>
            <person name="Kellis M."/>
            <person name="Leatherwood J."/>
            <person name="Levin H."/>
            <person name="Margalit H."/>
            <person name="Martienssen R."/>
            <person name="Nieduszynski C.A."/>
            <person name="Spatafora J.W."/>
            <person name="Friedman N."/>
            <person name="Dalgaard J.Z."/>
            <person name="Baumann P."/>
            <person name="Niki H."/>
            <person name="Regev A."/>
            <person name="Nusbaum C."/>
        </authorList>
    </citation>
    <scope>NUCLEOTIDE SEQUENCE [LARGE SCALE GENOMIC DNA]</scope>
    <source>
        <strain evidence="16">yFS275 / FY16936</strain>
    </source>
</reference>
<dbReference type="AlphaFoldDB" id="B6JYQ3"/>
<dbReference type="Gene3D" id="1.10.510.10">
    <property type="entry name" value="Transferase(Phosphotransferase) domain 1"/>
    <property type="match status" value="1"/>
</dbReference>
<evidence type="ECO:0000256" key="6">
    <source>
        <dbReference type="ARBA" id="ARBA00022777"/>
    </source>
</evidence>
<dbReference type="GO" id="GO:0005524">
    <property type="term" value="F:ATP binding"/>
    <property type="evidence" value="ECO:0007669"/>
    <property type="project" value="UniProtKB-UniRule"/>
</dbReference>
<dbReference type="GO" id="GO:0051286">
    <property type="term" value="C:cell tip"/>
    <property type="evidence" value="ECO:0007669"/>
    <property type="project" value="EnsemblFungi"/>
</dbReference>
<keyword evidence="4" id="KW-0808">Transferase</keyword>
<dbReference type="Gene3D" id="1.10.150.50">
    <property type="entry name" value="Transcription Factor, Ets-1"/>
    <property type="match status" value="1"/>
</dbReference>
<protein>
    <recommendedName>
        <fullName evidence="2">mitogen-activated protein kinase kinase kinase</fullName>
        <ecNumber evidence="2">2.7.11.25</ecNumber>
    </recommendedName>
</protein>
<keyword evidence="3" id="KW-0723">Serine/threonine-protein kinase</keyword>
<keyword evidence="16" id="KW-1185">Reference proteome</keyword>
<dbReference type="FunFam" id="1.10.510.10:FF:000334">
    <property type="entry name" value="Serine/threonine-protein kinase STE11"/>
    <property type="match status" value="1"/>
</dbReference>
<evidence type="ECO:0000313" key="16">
    <source>
        <dbReference type="Proteomes" id="UP000001744"/>
    </source>
</evidence>
<dbReference type="GeneID" id="7049883"/>
<dbReference type="GO" id="GO:0004709">
    <property type="term" value="F:MAP kinase kinase kinase activity"/>
    <property type="evidence" value="ECO:0007669"/>
    <property type="project" value="UniProtKB-EC"/>
</dbReference>
<dbReference type="SUPFAM" id="SSF47769">
    <property type="entry name" value="SAM/Pointed domain"/>
    <property type="match status" value="1"/>
</dbReference>
<dbReference type="FunFam" id="3.30.200.20:FF:000387">
    <property type="entry name" value="Serine/threonine-protein kinase STE11"/>
    <property type="match status" value="1"/>
</dbReference>
<evidence type="ECO:0000256" key="2">
    <source>
        <dbReference type="ARBA" id="ARBA00012406"/>
    </source>
</evidence>
<dbReference type="GO" id="GO:0005737">
    <property type="term" value="C:cytoplasm"/>
    <property type="evidence" value="ECO:0007669"/>
    <property type="project" value="EnsemblFungi"/>
</dbReference>
<comment type="catalytic activity">
    <reaction evidence="9">
        <text>L-seryl-[protein] + ATP = O-phospho-L-seryl-[protein] + ADP + H(+)</text>
        <dbReference type="Rhea" id="RHEA:17989"/>
        <dbReference type="Rhea" id="RHEA-COMP:9863"/>
        <dbReference type="Rhea" id="RHEA-COMP:11604"/>
        <dbReference type="ChEBI" id="CHEBI:15378"/>
        <dbReference type="ChEBI" id="CHEBI:29999"/>
        <dbReference type="ChEBI" id="CHEBI:30616"/>
        <dbReference type="ChEBI" id="CHEBI:83421"/>
        <dbReference type="ChEBI" id="CHEBI:456216"/>
        <dbReference type="EC" id="2.7.11.25"/>
    </reaction>
</comment>
<dbReference type="SMART" id="SM00454">
    <property type="entry name" value="SAM"/>
    <property type="match status" value="1"/>
</dbReference>
<gene>
    <name evidence="15" type="primary">byr2</name>
    <name evidence="14" type="ORF">SJAG_01718</name>
</gene>
<dbReference type="InterPro" id="IPR029071">
    <property type="entry name" value="Ubiquitin-like_domsf"/>
</dbReference>
<evidence type="ECO:0000256" key="8">
    <source>
        <dbReference type="ARBA" id="ARBA00047559"/>
    </source>
</evidence>
<feature type="domain" description="Protein kinase" evidence="12">
    <location>
        <begin position="385"/>
        <end position="648"/>
    </location>
</feature>
<feature type="compositionally biased region" description="Pro residues" evidence="11">
    <location>
        <begin position="296"/>
        <end position="305"/>
    </location>
</feature>
<comment type="catalytic activity">
    <reaction evidence="8">
        <text>L-threonyl-[protein] + ATP = O-phospho-L-threonyl-[protein] + ADP + H(+)</text>
        <dbReference type="Rhea" id="RHEA:46608"/>
        <dbReference type="Rhea" id="RHEA-COMP:11060"/>
        <dbReference type="Rhea" id="RHEA-COMP:11605"/>
        <dbReference type="ChEBI" id="CHEBI:15378"/>
        <dbReference type="ChEBI" id="CHEBI:30013"/>
        <dbReference type="ChEBI" id="CHEBI:30616"/>
        <dbReference type="ChEBI" id="CHEBI:61977"/>
        <dbReference type="ChEBI" id="CHEBI:456216"/>
        <dbReference type="EC" id="2.7.11.25"/>
    </reaction>
</comment>
<name>B6JYQ3_SCHJY</name>
<proteinExistence type="inferred from homology"/>
<feature type="compositionally biased region" description="Low complexity" evidence="11">
    <location>
        <begin position="313"/>
        <end position="349"/>
    </location>
</feature>
<keyword evidence="5 10" id="KW-0547">Nucleotide-binding</keyword>
<sequence>MRDYTCAQVADWLNAIGLEQYQESFVKNNICGRHLPMLNRKYLKYLGVDVLHNRLKLLREIEHLEWSTKLHVLRFIACNGQTRAVQTTANLYEALCRALRKFGLQDPEKWGVCVTQSSRLVHLTQEDFDELCRDPRRPERERLILIDKNSTAPSFEDLRRSWEIEAAQNVGSLPSGKGGGGGNSRSGSMKTNSKLPFYNLASLGCSFSDLKFERSGAGFGSGGVKPFPRNERPPSELISSRISDFFPDHQPQLLEKTLSNSFRKSVRSINQSIFEFGKEIKPKPQRHRRMSSVKRPPLPTVPDFPSPVEVKEAVSSSSTLSAPIPASSSPSDRNSSSADVPVVSPDPQSLKFLEYGSPMPSPTLTAGSDDTVGNEEDNDESTIKWIRGALIGAGSFGEVYLGMNAFNGELMAVKQVRLNNSDSRAQNRQRVMLEALKSEIVLLKNLSHKHIVQYLGSNVTGDCLNIFLEYVPGGSVHSLLETYGNFEEPLVRNLVPQILSGLEYLHSRDIIHRDIKGANILIDNKGQIKISDFGISKKIEDNIQQTVNNRFSFQGSAFWMAPEVVQQTKYTKKTDIWSLGCLTVEMLTGKHPYPKCNQTQAIFRIGKLIAPDIPSTISAEAKDFLAQTFIVEYERRPNASELLKHPFVCKSSHSSSSSLSSAS</sequence>
<evidence type="ECO:0000259" key="12">
    <source>
        <dbReference type="PROSITE" id="PS50011"/>
    </source>
</evidence>
<evidence type="ECO:0000313" key="15">
    <source>
        <dbReference type="JaponicusDB" id="SJAG_01718"/>
    </source>
</evidence>
<accession>B6JYQ3</accession>
<comment type="similarity">
    <text evidence="1">Belongs to the protein kinase superfamily. STE Ser/Thr protein kinase family. MAP kinase kinase kinase subfamily.</text>
</comment>
<dbReference type="PROSITE" id="PS00108">
    <property type="entry name" value="PROTEIN_KINASE_ST"/>
    <property type="match status" value="1"/>
</dbReference>
<dbReference type="PROSITE" id="PS50105">
    <property type="entry name" value="SAM_DOMAIN"/>
    <property type="match status" value="1"/>
</dbReference>
<dbReference type="InterPro" id="IPR017441">
    <property type="entry name" value="Protein_kinase_ATP_BS"/>
</dbReference>
<dbReference type="GO" id="GO:0071507">
    <property type="term" value="P:pheromone response MAPK cascade"/>
    <property type="evidence" value="ECO:0007669"/>
    <property type="project" value="EnsemblFungi"/>
</dbReference>
<organism evidence="14 16">
    <name type="scientific">Schizosaccharomyces japonicus (strain yFS275 / FY16936)</name>
    <name type="common">Fission yeast</name>
    <dbReference type="NCBI Taxonomy" id="402676"/>
    <lineage>
        <taxon>Eukaryota</taxon>
        <taxon>Fungi</taxon>
        <taxon>Dikarya</taxon>
        <taxon>Ascomycota</taxon>
        <taxon>Taphrinomycotina</taxon>
        <taxon>Schizosaccharomycetes</taxon>
        <taxon>Schizosaccharomycetales</taxon>
        <taxon>Schizosaccharomycetaceae</taxon>
        <taxon>Schizosaccharomyces</taxon>
    </lineage>
</organism>
<feature type="domain" description="SAM" evidence="13">
    <location>
        <begin position="4"/>
        <end position="67"/>
    </location>
</feature>
<evidence type="ECO:0000256" key="4">
    <source>
        <dbReference type="ARBA" id="ARBA00022679"/>
    </source>
</evidence>
<evidence type="ECO:0000256" key="3">
    <source>
        <dbReference type="ARBA" id="ARBA00022527"/>
    </source>
</evidence>
<dbReference type="GO" id="GO:0000935">
    <property type="term" value="C:division septum"/>
    <property type="evidence" value="ECO:0007669"/>
    <property type="project" value="EnsemblFungi"/>
</dbReference>
<dbReference type="PROSITE" id="PS00107">
    <property type="entry name" value="PROTEIN_KINASE_ATP"/>
    <property type="match status" value="1"/>
</dbReference>
<evidence type="ECO:0000256" key="9">
    <source>
        <dbReference type="ARBA" id="ARBA00048329"/>
    </source>
</evidence>
<dbReference type="SMART" id="SM01304">
    <property type="entry name" value="Ras_bdg_2"/>
    <property type="match status" value="1"/>
</dbReference>
<dbReference type="Proteomes" id="UP000001744">
    <property type="component" value="Unassembled WGS sequence"/>
</dbReference>
<evidence type="ECO:0000256" key="11">
    <source>
        <dbReference type="SAM" id="MobiDB-lite"/>
    </source>
</evidence>
<dbReference type="InterPro" id="IPR029458">
    <property type="entry name" value="Ras-bd_By2"/>
</dbReference>
<dbReference type="EMBL" id="KE651168">
    <property type="protein sequence ID" value="EEB06671.1"/>
    <property type="molecule type" value="Genomic_DNA"/>
</dbReference>
<evidence type="ECO:0000313" key="14">
    <source>
        <dbReference type="EMBL" id="EEB06671.1"/>
    </source>
</evidence>
<dbReference type="STRING" id="402676.B6JYQ3"/>
<dbReference type="InterPro" id="IPR011009">
    <property type="entry name" value="Kinase-like_dom_sf"/>
</dbReference>
<dbReference type="SMART" id="SM00220">
    <property type="entry name" value="S_TKc"/>
    <property type="match status" value="1"/>
</dbReference>
<evidence type="ECO:0000256" key="10">
    <source>
        <dbReference type="PROSITE-ProRule" id="PRU10141"/>
    </source>
</evidence>
<feature type="compositionally biased region" description="Basic residues" evidence="11">
    <location>
        <begin position="283"/>
        <end position="292"/>
    </location>
</feature>